<keyword evidence="1" id="KW-0378">Hydrolase</keyword>
<name>A0A1Y6LV72_ZYMTR</name>
<sequence length="458" mass="50116">MPLRSDLQLDAKLFRSDQVSEQTAKFNAQLGEIMKSGPKWYEVGAEKYRQMRWNGETPLPKPRVLDSAQTGTIPSRDAGRNLPTRIFRPSSGAAPRSLFLHIHGGGWVLQSEAYQDIMLQSYADRSSLLVISVGYRLAPEDPYPKGNEDCFDAAGWLVDHAKEEFGVELEFIGGDSAGAHLSALTCFWLMENRREWKGKGLVLSFGAFELSGFLPHVHNIEAPVVIDHDIMTKYIEAYLPNRTAEQRRDPWISPLYADLAKMNLPPALFLCGTADPLLDDSVFMSAKWAMSGAESILKIYPGGCHGFTFFPVGQTETTEAALKDIETFVTERLQSYNLIVHDANAALPARAAASWPNTSVADTSDPATAFATCDLLITMLPNGHIVRDVLLGKDGSQGFAAGLKKGTVVIDTSSSSPYHTQTLGKDLAELGIVLVDAPITQTYMHATDFGESTLMVGV</sequence>
<gene>
    <name evidence="5" type="ORF">ZT1A5_G8762</name>
</gene>
<evidence type="ECO:0008006" key="7">
    <source>
        <dbReference type="Google" id="ProtNLM"/>
    </source>
</evidence>
<feature type="region of interest" description="Disordered" evidence="2">
    <location>
        <begin position="59"/>
        <end position="82"/>
    </location>
</feature>
<dbReference type="PANTHER" id="PTHR48081:SF8">
    <property type="entry name" value="ALPHA_BETA HYDROLASE FOLD-3 DOMAIN-CONTAINING PROTEIN-RELATED"/>
    <property type="match status" value="1"/>
</dbReference>
<evidence type="ECO:0000313" key="6">
    <source>
        <dbReference type="Proteomes" id="UP000215453"/>
    </source>
</evidence>
<organism evidence="5 6">
    <name type="scientific">Zymoseptoria tritici ST99CH_1A5</name>
    <dbReference type="NCBI Taxonomy" id="1276529"/>
    <lineage>
        <taxon>Eukaryota</taxon>
        <taxon>Fungi</taxon>
        <taxon>Dikarya</taxon>
        <taxon>Ascomycota</taxon>
        <taxon>Pezizomycotina</taxon>
        <taxon>Dothideomycetes</taxon>
        <taxon>Dothideomycetidae</taxon>
        <taxon>Mycosphaerellales</taxon>
        <taxon>Mycosphaerellaceae</taxon>
        <taxon>Zymoseptoria</taxon>
    </lineage>
</organism>
<accession>A0A1Y6LV72</accession>
<dbReference type="PANTHER" id="PTHR48081">
    <property type="entry name" value="AB HYDROLASE SUPERFAMILY PROTEIN C4A8.06C"/>
    <property type="match status" value="1"/>
</dbReference>
<dbReference type="Gene3D" id="3.40.50.720">
    <property type="entry name" value="NAD(P)-binding Rossmann-like Domain"/>
    <property type="match status" value="1"/>
</dbReference>
<dbReference type="AlphaFoldDB" id="A0A1Y6LV72"/>
<dbReference type="InterPro" id="IPR029058">
    <property type="entry name" value="AB_hydrolase_fold"/>
</dbReference>
<dbReference type="Pfam" id="PF07859">
    <property type="entry name" value="Abhydrolase_3"/>
    <property type="match status" value="1"/>
</dbReference>
<evidence type="ECO:0000256" key="2">
    <source>
        <dbReference type="SAM" id="MobiDB-lite"/>
    </source>
</evidence>
<feature type="domain" description="Alpha/beta hydrolase fold-3" evidence="4">
    <location>
        <begin position="100"/>
        <end position="308"/>
    </location>
</feature>
<protein>
    <recommendedName>
        <fullName evidence="7">Alpha/beta hydrolase fold-3 domain-containing protein</fullName>
    </recommendedName>
</protein>
<dbReference type="GO" id="GO:0016787">
    <property type="term" value="F:hydrolase activity"/>
    <property type="evidence" value="ECO:0007669"/>
    <property type="project" value="UniProtKB-KW"/>
</dbReference>
<dbReference type="Gene3D" id="3.40.50.1820">
    <property type="entry name" value="alpha/beta hydrolase"/>
    <property type="match status" value="1"/>
</dbReference>
<dbReference type="SUPFAM" id="SSF53474">
    <property type="entry name" value="alpha/beta-Hydrolases"/>
    <property type="match status" value="1"/>
</dbReference>
<evidence type="ECO:0000313" key="5">
    <source>
        <dbReference type="EMBL" id="SMY27318.1"/>
    </source>
</evidence>
<evidence type="ECO:0000259" key="3">
    <source>
        <dbReference type="Pfam" id="PF03446"/>
    </source>
</evidence>
<dbReference type="InterPro" id="IPR013094">
    <property type="entry name" value="AB_hydrolase_3"/>
</dbReference>
<dbReference type="InterPro" id="IPR036291">
    <property type="entry name" value="NAD(P)-bd_dom_sf"/>
</dbReference>
<evidence type="ECO:0000259" key="4">
    <source>
        <dbReference type="Pfam" id="PF07859"/>
    </source>
</evidence>
<dbReference type="InterPro" id="IPR050300">
    <property type="entry name" value="GDXG_lipolytic_enzyme"/>
</dbReference>
<dbReference type="SUPFAM" id="SSF51735">
    <property type="entry name" value="NAD(P)-binding Rossmann-fold domains"/>
    <property type="match status" value="1"/>
</dbReference>
<dbReference type="EMBL" id="LT882683">
    <property type="protein sequence ID" value="SMY27318.1"/>
    <property type="molecule type" value="Genomic_DNA"/>
</dbReference>
<dbReference type="InterPro" id="IPR006115">
    <property type="entry name" value="6PGDH_NADP-bd"/>
</dbReference>
<dbReference type="GO" id="GO:0050661">
    <property type="term" value="F:NADP binding"/>
    <property type="evidence" value="ECO:0007669"/>
    <property type="project" value="InterPro"/>
</dbReference>
<evidence type="ECO:0000256" key="1">
    <source>
        <dbReference type="ARBA" id="ARBA00022801"/>
    </source>
</evidence>
<reference evidence="5 6" key="1">
    <citation type="submission" date="2016-10" db="EMBL/GenBank/DDBJ databases">
        <authorList>
            <person name="Varghese N."/>
        </authorList>
    </citation>
    <scope>NUCLEOTIDE SEQUENCE [LARGE SCALE GENOMIC DNA]</scope>
</reference>
<dbReference type="Pfam" id="PF03446">
    <property type="entry name" value="NAD_binding_2"/>
    <property type="match status" value="1"/>
</dbReference>
<feature type="domain" description="6-phosphogluconate dehydrogenase NADP-binding" evidence="3">
    <location>
        <begin position="352"/>
        <end position="457"/>
    </location>
</feature>
<proteinExistence type="predicted"/>
<dbReference type="Proteomes" id="UP000215453">
    <property type="component" value="Chromosome 8"/>
</dbReference>